<proteinExistence type="predicted"/>
<dbReference type="Proteomes" id="UP000032141">
    <property type="component" value="Chromosome C3"/>
</dbReference>
<accession>A0A0D3B6S8</accession>
<protein>
    <submittedName>
        <fullName evidence="2">Uncharacterized protein</fullName>
    </submittedName>
</protein>
<feature type="chain" id="PRO_5002258234" evidence="1">
    <location>
        <begin position="25"/>
        <end position="64"/>
    </location>
</feature>
<dbReference type="HOGENOM" id="CLU_2870689_0_0_1"/>
<name>A0A0D3B6S8_BRAOL</name>
<feature type="signal peptide" evidence="1">
    <location>
        <begin position="1"/>
        <end position="24"/>
    </location>
</feature>
<sequence length="64" mass="6904">MASSSHIYIALLALFAVSLKCCYCQNETLAAGWGNAGVTWYGEPEGAGSTGTYHHFTTRKQQGF</sequence>
<reference evidence="2 3" key="1">
    <citation type="journal article" date="2014" name="Genome Biol.">
        <title>Transcriptome and methylome profiling reveals relics of genome dominance in the mesopolyploid Brassica oleracea.</title>
        <authorList>
            <person name="Parkin I.A."/>
            <person name="Koh C."/>
            <person name="Tang H."/>
            <person name="Robinson S.J."/>
            <person name="Kagale S."/>
            <person name="Clarke W.E."/>
            <person name="Town C.D."/>
            <person name="Nixon J."/>
            <person name="Krishnakumar V."/>
            <person name="Bidwell S.L."/>
            <person name="Denoeud F."/>
            <person name="Belcram H."/>
            <person name="Links M.G."/>
            <person name="Just J."/>
            <person name="Clarke C."/>
            <person name="Bender T."/>
            <person name="Huebert T."/>
            <person name="Mason A.S."/>
            <person name="Pires J.C."/>
            <person name="Barker G."/>
            <person name="Moore J."/>
            <person name="Walley P.G."/>
            <person name="Manoli S."/>
            <person name="Batley J."/>
            <person name="Edwards D."/>
            <person name="Nelson M.N."/>
            <person name="Wang X."/>
            <person name="Paterson A.H."/>
            <person name="King G."/>
            <person name="Bancroft I."/>
            <person name="Chalhoub B."/>
            <person name="Sharpe A.G."/>
        </authorList>
    </citation>
    <scope>NUCLEOTIDE SEQUENCE</scope>
    <source>
        <strain evidence="2 3">cv. TO1000</strain>
    </source>
</reference>
<dbReference type="EnsemblPlants" id="Bo3g037530.1">
    <property type="protein sequence ID" value="Bo3g037530.1"/>
    <property type="gene ID" value="Bo3g037530"/>
</dbReference>
<organism evidence="2 3">
    <name type="scientific">Brassica oleracea var. oleracea</name>
    <dbReference type="NCBI Taxonomy" id="109376"/>
    <lineage>
        <taxon>Eukaryota</taxon>
        <taxon>Viridiplantae</taxon>
        <taxon>Streptophyta</taxon>
        <taxon>Embryophyta</taxon>
        <taxon>Tracheophyta</taxon>
        <taxon>Spermatophyta</taxon>
        <taxon>Magnoliopsida</taxon>
        <taxon>eudicotyledons</taxon>
        <taxon>Gunneridae</taxon>
        <taxon>Pentapetalae</taxon>
        <taxon>rosids</taxon>
        <taxon>malvids</taxon>
        <taxon>Brassicales</taxon>
        <taxon>Brassicaceae</taxon>
        <taxon>Brassiceae</taxon>
        <taxon>Brassica</taxon>
    </lineage>
</organism>
<evidence type="ECO:0000256" key="1">
    <source>
        <dbReference type="SAM" id="SignalP"/>
    </source>
</evidence>
<keyword evidence="1" id="KW-0732">Signal</keyword>
<dbReference type="AlphaFoldDB" id="A0A0D3B6S8"/>
<dbReference type="Gramene" id="Bo3g037530.1">
    <property type="protein sequence ID" value="Bo3g037530.1"/>
    <property type="gene ID" value="Bo3g037530"/>
</dbReference>
<evidence type="ECO:0000313" key="2">
    <source>
        <dbReference type="EnsemblPlants" id="Bo3g037530.1"/>
    </source>
</evidence>
<reference evidence="2" key="2">
    <citation type="submission" date="2015-03" db="UniProtKB">
        <authorList>
            <consortium name="EnsemblPlants"/>
        </authorList>
    </citation>
    <scope>IDENTIFICATION</scope>
</reference>
<evidence type="ECO:0000313" key="3">
    <source>
        <dbReference type="Proteomes" id="UP000032141"/>
    </source>
</evidence>
<keyword evidence="3" id="KW-1185">Reference proteome</keyword>